<dbReference type="OrthoDB" id="346197at2157"/>
<accession>A0A7D5P5B7</accession>
<dbReference type="AlphaFoldDB" id="A0A7D5P5B7"/>
<dbReference type="Proteomes" id="UP000509667">
    <property type="component" value="Chromosome"/>
</dbReference>
<reference evidence="2 3" key="1">
    <citation type="submission" date="2020-07" db="EMBL/GenBank/DDBJ databases">
        <title>Halosimplex pelagicum sp. nov. and Halosimplex rubrum sp. nov., isolated from salted brown alga Laminaria, and emended description of the genus Halosimplex.</title>
        <authorList>
            <person name="Cui H."/>
        </authorList>
    </citation>
    <scope>NUCLEOTIDE SEQUENCE [LARGE SCALE GENOMIC DNA]</scope>
    <source>
        <strain evidence="2 3">R27</strain>
    </source>
</reference>
<evidence type="ECO:0000313" key="2">
    <source>
        <dbReference type="EMBL" id="QLH78684.1"/>
    </source>
</evidence>
<keyword evidence="3" id="KW-1185">Reference proteome</keyword>
<name>A0A7D5P5B7_9EURY</name>
<feature type="compositionally biased region" description="Low complexity" evidence="1">
    <location>
        <begin position="154"/>
        <end position="170"/>
    </location>
</feature>
<evidence type="ECO:0000256" key="1">
    <source>
        <dbReference type="SAM" id="MobiDB-lite"/>
    </source>
</evidence>
<gene>
    <name evidence="2" type="ORF">HZS55_15920</name>
</gene>
<dbReference type="EMBL" id="CP058910">
    <property type="protein sequence ID" value="QLH78684.1"/>
    <property type="molecule type" value="Genomic_DNA"/>
</dbReference>
<organism evidence="2 3">
    <name type="scientific">Halosimplex rubrum</name>
    <dbReference type="NCBI Taxonomy" id="869889"/>
    <lineage>
        <taxon>Archaea</taxon>
        <taxon>Methanobacteriati</taxon>
        <taxon>Methanobacteriota</taxon>
        <taxon>Stenosarchaea group</taxon>
        <taxon>Halobacteria</taxon>
        <taxon>Halobacteriales</taxon>
        <taxon>Haloarculaceae</taxon>
        <taxon>Halosimplex</taxon>
    </lineage>
</organism>
<evidence type="ECO:0000313" key="3">
    <source>
        <dbReference type="Proteomes" id="UP000509667"/>
    </source>
</evidence>
<proteinExistence type="predicted"/>
<dbReference type="GeneID" id="56079381"/>
<protein>
    <submittedName>
        <fullName evidence="2">Uncharacterized protein</fullName>
    </submittedName>
</protein>
<sequence length="170" mass="18710">MTDDEICGETKNDGDPCEYTPKYDDGKCGIHTECTDTDDGGRPSKFTDERARDAVEAAREGLSKAGCERAAGVGDGTLSNWLEQNPTFEDEDGEVREFFRAFRRARRTGESELVRGGLHDDEVDTSMAKFLLASSFDYKKTEQREVTGEGGGPVQVEVSETVVETPHSED</sequence>
<feature type="region of interest" description="Disordered" evidence="1">
    <location>
        <begin position="142"/>
        <end position="170"/>
    </location>
</feature>
<dbReference type="KEGG" id="hrr:HZS55_15920"/>
<dbReference type="RefSeq" id="WP_179908563.1">
    <property type="nucleotide sequence ID" value="NZ_CP058910.1"/>
</dbReference>